<dbReference type="EMBL" id="LN854241">
    <property type="protein sequence ID" value="CRY97783.1"/>
    <property type="molecule type" value="Genomic_DNA"/>
</dbReference>
<accession>A0A0H5Q789</accession>
<evidence type="ECO:0000313" key="1">
    <source>
        <dbReference type="EMBL" id="CRY97783.1"/>
    </source>
</evidence>
<protein>
    <submittedName>
        <fullName evidence="1">Uncharacterized protein</fullName>
    </submittedName>
</protein>
<sequence length="88" mass="9646">MIPTINVQTSFVRPVPLRLELSILWHPRSDHSIVRTTLNEGVDGDLLGLGVGSAPPWSSPVHLAEALTDHLVVSVDRIYAELVNPDPF</sequence>
<organism evidence="1">
    <name type="scientific">uncultured prokaryote</name>
    <dbReference type="NCBI Taxonomy" id="198431"/>
    <lineage>
        <taxon>unclassified sequences</taxon>
        <taxon>environmental samples</taxon>
    </lineage>
</organism>
<proteinExistence type="predicted"/>
<reference evidence="1" key="1">
    <citation type="submission" date="2015-06" db="EMBL/GenBank/DDBJ databases">
        <authorList>
            <person name="Joergensen T."/>
        </authorList>
    </citation>
    <scope>NUCLEOTIDE SEQUENCE</scope>
    <source>
        <strain evidence="1">RGFK1739</strain>
    </source>
</reference>
<name>A0A0H5Q789_9ZZZZ</name>
<reference evidence="1" key="2">
    <citation type="submission" date="2015-07" db="EMBL/GenBank/DDBJ databases">
        <title>Plasmids, circular viruses and viroids from rat gut.</title>
        <authorList>
            <person name="Jorgensen T.J."/>
            <person name="Hansen M.A."/>
            <person name="Xu Z."/>
            <person name="Tabak M.A."/>
            <person name="Sorensen S.J."/>
            <person name="Hansen L.H."/>
        </authorList>
    </citation>
    <scope>NUCLEOTIDE SEQUENCE</scope>
    <source>
        <strain evidence="1">RGFK1739</strain>
    </source>
</reference>
<dbReference type="AlphaFoldDB" id="A0A0H5Q789"/>